<dbReference type="Proteomes" id="UP000015104">
    <property type="component" value="Unassembled WGS sequence"/>
</dbReference>
<feature type="compositionally biased region" description="Polar residues" evidence="1">
    <location>
        <begin position="789"/>
        <end position="806"/>
    </location>
</feature>
<feature type="compositionally biased region" description="Polar residues" evidence="1">
    <location>
        <begin position="520"/>
        <end position="534"/>
    </location>
</feature>
<feature type="region of interest" description="Disordered" evidence="1">
    <location>
        <begin position="1224"/>
        <end position="1245"/>
    </location>
</feature>
<evidence type="ECO:0000313" key="2">
    <source>
        <dbReference type="EnsemblMetazoa" id="tetur20g02850.1"/>
    </source>
</evidence>
<organism evidence="2 3">
    <name type="scientific">Tetranychus urticae</name>
    <name type="common">Two-spotted spider mite</name>
    <dbReference type="NCBI Taxonomy" id="32264"/>
    <lineage>
        <taxon>Eukaryota</taxon>
        <taxon>Metazoa</taxon>
        <taxon>Ecdysozoa</taxon>
        <taxon>Arthropoda</taxon>
        <taxon>Chelicerata</taxon>
        <taxon>Arachnida</taxon>
        <taxon>Acari</taxon>
        <taxon>Acariformes</taxon>
        <taxon>Trombidiformes</taxon>
        <taxon>Prostigmata</taxon>
        <taxon>Eleutherengona</taxon>
        <taxon>Raphignathae</taxon>
        <taxon>Tetranychoidea</taxon>
        <taxon>Tetranychidae</taxon>
        <taxon>Tetranychus</taxon>
    </lineage>
</organism>
<dbReference type="EnsemblMetazoa" id="tetur20g02850.1">
    <property type="protein sequence ID" value="tetur20g02850.1"/>
    <property type="gene ID" value="tetur20g02850"/>
</dbReference>
<dbReference type="EMBL" id="CAEY01000524">
    <property type="status" value="NOT_ANNOTATED_CDS"/>
    <property type="molecule type" value="Genomic_DNA"/>
</dbReference>
<feature type="region of interest" description="Disordered" evidence="1">
    <location>
        <begin position="192"/>
        <end position="231"/>
    </location>
</feature>
<feature type="compositionally biased region" description="Basic and acidic residues" evidence="1">
    <location>
        <begin position="422"/>
        <end position="433"/>
    </location>
</feature>
<evidence type="ECO:0000256" key="1">
    <source>
        <dbReference type="SAM" id="MobiDB-lite"/>
    </source>
</evidence>
<sequence length="1281" mass="144994">MFKVHRVPTKRVLNCSRKSKYIYNQRTLLGVLVGLMANQKVAICVARILDSDGNLKIIPFGFKMNEESIPADLIPLSIHANNLVNLEIEGAKPILVMIVCVGDDSQEVKLSYSMFLDKIKEKISSYETKISRWLTSNKILVTKSDSKSLIPIDEEIFEGFIRRIEIINRREKAKPTPSKLFPQVASTLVDLSNDSSTTQSDSSDYEDSDHQKKPSKPTGDEPSTSKGITQKNQKTTVNVLEFLIKINESFQNIEFYQSFTSENDGLRFIPEIDETRQENSGLTFVEGVLPLKTKNYQLAMKMKPATNSEIDSGAACILSNLIRFAFPSHWIENVTLRGSGGRTSLLNIWNHVDPLKLPLKEPKDVLLGESRFRALLDHVVRKSGRKSYDKAVERILVSTLSKAMHYARSKLVNTVKKSSKSESFFDQKDEKSNDYFQNPVDSIPNPYGPKPKVRAVQQHKDIFDFMDDTFGENVDDDESIKQPRKSKNQRIDDNDASSQESVGKEKSGAKIDESDKTQDSKSQSTSGLQDQVATSPRILRDKNTSMEEVETESSGFIEPSHISSDGHLEFVPNTNSTPLKSGISERELNSKRPLEMIGESPVKKSKQDSQENVAENLSVKASTSSGGFSCSFKINPVFGDYGNEIPSSQPVDAKFFQSLVKTPTKTPITTPTKTPVNSPVKTPIKTPVNSPVKTPIKSPIKTPIKSPSIKKGQSAEEKYARACELLKKNNLLDKFFAAADVIRHDNSNLTSSDYFDGKRKCFSQPRNQQQLKIFSVSANRGKSTKKSKPSNPAETNENVSKSQPFPTKRNSIASVLKKVDKRQAENLKDLYAIILPLLLDESKKNWNQPVLVTIDQQNLIEIGIPMDFDFLEDEEVNLFTTNINNTEISFKIIALGGDLNELRDSLKKNIETDSNLKNLRKVINSERKIAFEQDDDRKNQCGTIVESLAEDSERENSVDRDSNKRIQTNTLSRKQREQSHDNNHEIGTIKKNIPENEDEDNPDSSEKRKAFLSRIQDKVLELKKKKVLLSEIDSTGNILRSVIDTVDEIFNFVCDKYKESQMNLHEIQAKDSTYKEKAKNKVYIEGKLQLPLDLYETALKFSKPGNPYSLAYQLVKSAFPKSYYENITLGKKHYTHEELNSFKNKKLTDFFEEKIPLAFALGFQDPMEKPYCGEFNPNLGQKRVNAFFDHVFRKSGMKKYSEDELNKVRARIIRILCCMNKKNNDQESKDQESDEQNDSDSNLTNSNILDSRISSRVLFLGILTGFEDHHSRITGLFEFQL</sequence>
<feature type="compositionally biased region" description="Basic and acidic residues" evidence="1">
    <location>
        <begin position="954"/>
        <end position="964"/>
    </location>
</feature>
<dbReference type="eggNOG" id="ENOG502RTS7">
    <property type="taxonomic scope" value="Eukaryota"/>
</dbReference>
<reference evidence="2" key="2">
    <citation type="submission" date="2015-06" db="UniProtKB">
        <authorList>
            <consortium name="EnsemblMetazoa"/>
        </authorList>
    </citation>
    <scope>IDENTIFICATION</scope>
</reference>
<name>T1KTD8_TETUR</name>
<keyword evidence="3" id="KW-1185">Reference proteome</keyword>
<dbReference type="HOGENOM" id="CLU_007096_0_0_1"/>
<feature type="compositionally biased region" description="Polar residues" evidence="1">
    <location>
        <begin position="221"/>
        <end position="231"/>
    </location>
</feature>
<feature type="compositionally biased region" description="Basic and acidic residues" evidence="1">
    <location>
        <begin position="583"/>
        <end position="594"/>
    </location>
</feature>
<feature type="region of interest" description="Disordered" evidence="1">
    <location>
        <begin position="666"/>
        <end position="712"/>
    </location>
</feature>
<proteinExistence type="predicted"/>
<feature type="compositionally biased region" description="Basic and acidic residues" evidence="1">
    <location>
        <begin position="974"/>
        <end position="994"/>
    </location>
</feature>
<feature type="compositionally biased region" description="Low complexity" evidence="1">
    <location>
        <begin position="192"/>
        <end position="202"/>
    </location>
</feature>
<accession>T1KTD8</accession>
<feature type="compositionally biased region" description="Low complexity" evidence="1">
    <location>
        <begin position="666"/>
        <end position="675"/>
    </location>
</feature>
<dbReference type="STRING" id="32264.T1KTD8"/>
<evidence type="ECO:0000313" key="3">
    <source>
        <dbReference type="Proteomes" id="UP000015104"/>
    </source>
</evidence>
<feature type="region of interest" description="Disordered" evidence="1">
    <location>
        <begin position="949"/>
        <end position="1008"/>
    </location>
</feature>
<protein>
    <submittedName>
        <fullName evidence="2">Uncharacterized protein</fullName>
    </submittedName>
</protein>
<feature type="region of interest" description="Disordered" evidence="1">
    <location>
        <begin position="422"/>
        <end position="454"/>
    </location>
</feature>
<feature type="compositionally biased region" description="Basic and acidic residues" evidence="1">
    <location>
        <begin position="502"/>
        <end position="519"/>
    </location>
</feature>
<feature type="compositionally biased region" description="Low complexity" evidence="1">
    <location>
        <begin position="690"/>
        <end position="711"/>
    </location>
</feature>
<reference evidence="3" key="1">
    <citation type="submission" date="2011-08" db="EMBL/GenBank/DDBJ databases">
        <authorList>
            <person name="Rombauts S."/>
        </authorList>
    </citation>
    <scope>NUCLEOTIDE SEQUENCE</scope>
    <source>
        <strain evidence="3">London</strain>
    </source>
</reference>
<feature type="region of interest" description="Disordered" evidence="1">
    <location>
        <begin position="774"/>
        <end position="806"/>
    </location>
</feature>
<feature type="region of interest" description="Disordered" evidence="1">
    <location>
        <begin position="471"/>
        <end position="613"/>
    </location>
</feature>